<evidence type="ECO:0000259" key="7">
    <source>
        <dbReference type="PROSITE" id="PS50262"/>
    </source>
</evidence>
<evidence type="ECO:0000313" key="10">
    <source>
        <dbReference type="Proteomes" id="UP000663832"/>
    </source>
</evidence>
<evidence type="ECO:0000313" key="9">
    <source>
        <dbReference type="EMBL" id="CAF1421933.1"/>
    </source>
</evidence>
<keyword evidence="10" id="KW-1185">Reference proteome</keyword>
<protein>
    <recommendedName>
        <fullName evidence="7">G-protein coupled receptors family 1 profile domain-containing protein</fullName>
    </recommendedName>
</protein>
<dbReference type="OrthoDB" id="9983318at2759"/>
<dbReference type="CDD" id="cd00637">
    <property type="entry name" value="7tm_classA_rhodopsin-like"/>
    <property type="match status" value="1"/>
</dbReference>
<dbReference type="SUPFAM" id="SSF81321">
    <property type="entry name" value="Family A G protein-coupled receptor-like"/>
    <property type="match status" value="1"/>
</dbReference>
<dbReference type="GO" id="GO:0004930">
    <property type="term" value="F:G protein-coupled receptor activity"/>
    <property type="evidence" value="ECO:0007669"/>
    <property type="project" value="UniProtKB-KW"/>
</dbReference>
<comment type="similarity">
    <text evidence="5">Belongs to the G-protein coupled receptor 1 family.</text>
</comment>
<feature type="transmembrane region" description="Helical" evidence="6">
    <location>
        <begin position="223"/>
        <end position="243"/>
    </location>
</feature>
<dbReference type="InterPro" id="IPR052954">
    <property type="entry name" value="GPCR-Ligand_Int"/>
</dbReference>
<evidence type="ECO:0000256" key="5">
    <source>
        <dbReference type="RuleBase" id="RU000688"/>
    </source>
</evidence>
<sequence length="328" mass="37851">MTDVVGQSISLYGYWSSVPLGFVGHICSLIIFSSKNLRQSSTGLLFIFLTLSDTLYLGISIRDFLTFTIKWSTLQSEYLCRFRTFIVSFSTVTSAWLLVLIALDRWIRVHFPYRQARICTQKVAIFLIIFVCVCSTLFASHVLQSEFSFTAPGSSLCGPARSSGTFYSIFYFNTWPILQLLITYMIPSCIMIICFVGVYSKLRFQQTLVVASTRKERMQRQMLILMVSSIICFIICTIPYAIYRIFYLRSAINSISPIITGTVSTLMTMNYCYNFYIHCLTSQLFRQTFIQQLKRVFIWCKKRQIGRDRRTVYPLPTINRKGGLPIIN</sequence>
<feature type="transmembrane region" description="Helical" evidence="6">
    <location>
        <begin position="123"/>
        <end position="143"/>
    </location>
</feature>
<dbReference type="PANTHER" id="PTHR46641">
    <property type="entry name" value="FMRFAMIDE RECEPTOR-RELATED"/>
    <property type="match status" value="1"/>
</dbReference>
<evidence type="ECO:0000256" key="1">
    <source>
        <dbReference type="ARBA" id="ARBA00004370"/>
    </source>
</evidence>
<dbReference type="Proteomes" id="UP000663832">
    <property type="component" value="Unassembled WGS sequence"/>
</dbReference>
<keyword evidence="5" id="KW-0807">Transducer</keyword>
<evidence type="ECO:0000256" key="3">
    <source>
        <dbReference type="ARBA" id="ARBA00022989"/>
    </source>
</evidence>
<reference evidence="9" key="1">
    <citation type="submission" date="2021-02" db="EMBL/GenBank/DDBJ databases">
        <authorList>
            <person name="Nowell W R."/>
        </authorList>
    </citation>
    <scope>NUCLEOTIDE SEQUENCE</scope>
</reference>
<comment type="caution">
    <text evidence="9">The sequence shown here is derived from an EMBL/GenBank/DDBJ whole genome shotgun (WGS) entry which is preliminary data.</text>
</comment>
<evidence type="ECO:0000313" key="8">
    <source>
        <dbReference type="EMBL" id="CAF1184235.1"/>
    </source>
</evidence>
<dbReference type="PROSITE" id="PS00237">
    <property type="entry name" value="G_PROTEIN_RECEP_F1_1"/>
    <property type="match status" value="1"/>
</dbReference>
<keyword evidence="4 6" id="KW-0472">Membrane</keyword>
<keyword evidence="5" id="KW-0675">Receptor</keyword>
<accession>A0A815MAL8</accession>
<evidence type="ECO:0000256" key="2">
    <source>
        <dbReference type="ARBA" id="ARBA00022692"/>
    </source>
</evidence>
<feature type="transmembrane region" description="Helical" evidence="6">
    <location>
        <begin position="12"/>
        <end position="32"/>
    </location>
</feature>
<feature type="transmembrane region" description="Helical" evidence="6">
    <location>
        <begin position="44"/>
        <end position="62"/>
    </location>
</feature>
<evidence type="ECO:0000256" key="4">
    <source>
        <dbReference type="ARBA" id="ARBA00023136"/>
    </source>
</evidence>
<dbReference type="GO" id="GO:0016020">
    <property type="term" value="C:membrane"/>
    <property type="evidence" value="ECO:0007669"/>
    <property type="project" value="UniProtKB-SubCell"/>
</dbReference>
<dbReference type="AlphaFoldDB" id="A0A815MAL8"/>
<dbReference type="EMBL" id="CAJNOI010000208">
    <property type="protein sequence ID" value="CAF1184235.1"/>
    <property type="molecule type" value="Genomic_DNA"/>
</dbReference>
<keyword evidence="3 6" id="KW-1133">Transmembrane helix</keyword>
<name>A0A815MAL8_9BILA</name>
<keyword evidence="5" id="KW-0297">G-protein coupled receptor</keyword>
<dbReference type="EMBL" id="CAJNOM010000410">
    <property type="protein sequence ID" value="CAF1421933.1"/>
    <property type="molecule type" value="Genomic_DNA"/>
</dbReference>
<feature type="domain" description="G-protein coupled receptors family 1 profile" evidence="7">
    <location>
        <begin position="24"/>
        <end position="278"/>
    </location>
</feature>
<feature type="transmembrane region" description="Helical" evidence="6">
    <location>
        <begin position="82"/>
        <end position="103"/>
    </location>
</feature>
<comment type="subcellular location">
    <subcellularLocation>
        <location evidence="1">Membrane</location>
    </subcellularLocation>
</comment>
<dbReference type="PRINTS" id="PR00237">
    <property type="entry name" value="GPCRRHODOPSN"/>
</dbReference>
<dbReference type="PANTHER" id="PTHR46641:SF25">
    <property type="entry name" value="CNMAMIDE RECEPTOR-RELATED"/>
    <property type="match status" value="1"/>
</dbReference>
<feature type="transmembrane region" description="Helical" evidence="6">
    <location>
        <begin position="255"/>
        <end position="276"/>
    </location>
</feature>
<proteinExistence type="inferred from homology"/>
<organism evidence="9 10">
    <name type="scientific">Adineta steineri</name>
    <dbReference type="NCBI Taxonomy" id="433720"/>
    <lineage>
        <taxon>Eukaryota</taxon>
        <taxon>Metazoa</taxon>
        <taxon>Spiralia</taxon>
        <taxon>Gnathifera</taxon>
        <taxon>Rotifera</taxon>
        <taxon>Eurotatoria</taxon>
        <taxon>Bdelloidea</taxon>
        <taxon>Adinetida</taxon>
        <taxon>Adinetidae</taxon>
        <taxon>Adineta</taxon>
    </lineage>
</organism>
<gene>
    <name evidence="8" type="ORF">BJG266_LOCUS25948</name>
    <name evidence="9" type="ORF">QVE165_LOCUS38317</name>
</gene>
<keyword evidence="2 5" id="KW-0812">Transmembrane</keyword>
<dbReference type="PROSITE" id="PS50262">
    <property type="entry name" value="G_PROTEIN_RECEP_F1_2"/>
    <property type="match status" value="1"/>
</dbReference>
<dbReference type="Proteomes" id="UP000663877">
    <property type="component" value="Unassembled WGS sequence"/>
</dbReference>
<feature type="transmembrane region" description="Helical" evidence="6">
    <location>
        <begin position="177"/>
        <end position="202"/>
    </location>
</feature>
<dbReference type="Gene3D" id="1.20.1070.10">
    <property type="entry name" value="Rhodopsin 7-helix transmembrane proteins"/>
    <property type="match status" value="1"/>
</dbReference>
<dbReference type="InterPro" id="IPR000276">
    <property type="entry name" value="GPCR_Rhodpsn"/>
</dbReference>
<dbReference type="Pfam" id="PF00001">
    <property type="entry name" value="7tm_1"/>
    <property type="match status" value="1"/>
</dbReference>
<evidence type="ECO:0000256" key="6">
    <source>
        <dbReference type="SAM" id="Phobius"/>
    </source>
</evidence>
<dbReference type="InterPro" id="IPR017452">
    <property type="entry name" value="GPCR_Rhodpsn_7TM"/>
</dbReference>